<accession>A0ABP9Z8T8</accession>
<name>A0ABP9Z8T8_9FUNG</name>
<protein>
    <submittedName>
        <fullName evidence="1">Uncharacterized protein</fullName>
    </submittedName>
</protein>
<proteinExistence type="predicted"/>
<keyword evidence="2" id="KW-1185">Reference proteome</keyword>
<dbReference type="EMBL" id="BAABUK010000026">
    <property type="protein sequence ID" value="GAA5815533.1"/>
    <property type="molecule type" value="Genomic_DNA"/>
</dbReference>
<evidence type="ECO:0000313" key="1">
    <source>
        <dbReference type="EMBL" id="GAA5815533.1"/>
    </source>
</evidence>
<dbReference type="Proteomes" id="UP001473302">
    <property type="component" value="Unassembled WGS sequence"/>
</dbReference>
<reference evidence="1 2" key="1">
    <citation type="submission" date="2024-04" db="EMBL/GenBank/DDBJ databases">
        <title>genome sequences of Mucor flavus KT1a and Helicostylum pulchrum KT1b strains isolated from the surface of a dry-aged beef.</title>
        <authorList>
            <person name="Toyotome T."/>
            <person name="Hosono M."/>
            <person name="Torimaru M."/>
            <person name="Fukuda K."/>
            <person name="Mikami N."/>
        </authorList>
    </citation>
    <scope>NUCLEOTIDE SEQUENCE [LARGE SCALE GENOMIC DNA]</scope>
    <source>
        <strain evidence="1 2">KT1a</strain>
    </source>
</reference>
<organism evidence="1 2">
    <name type="scientific">Mucor flavus</name>
    <dbReference type="NCBI Taxonomy" id="439312"/>
    <lineage>
        <taxon>Eukaryota</taxon>
        <taxon>Fungi</taxon>
        <taxon>Fungi incertae sedis</taxon>
        <taxon>Mucoromycota</taxon>
        <taxon>Mucoromycotina</taxon>
        <taxon>Mucoromycetes</taxon>
        <taxon>Mucorales</taxon>
        <taxon>Mucorineae</taxon>
        <taxon>Mucoraceae</taxon>
        <taxon>Mucor</taxon>
    </lineage>
</organism>
<comment type="caution">
    <text evidence="1">The sequence shown here is derived from an EMBL/GenBank/DDBJ whole genome shotgun (WGS) entry which is preliminary data.</text>
</comment>
<gene>
    <name evidence="1" type="ORF">MFLAVUS_009045</name>
</gene>
<evidence type="ECO:0000313" key="2">
    <source>
        <dbReference type="Proteomes" id="UP001473302"/>
    </source>
</evidence>
<sequence>MQPHPDDRRLVEQEIKDAVKEILDDENSGSSLKNVASVIAISQFRIFRSTPINNYWNLGDESLEVYNTRVRVEQPATTNDEDVLEIDGVILDGMEKSVGSTLKSEAIKLAKAAGTFSNLSEEAKDTVYLGLNSIIDLL</sequence>